<accession>A0A0B6WZD0</accession>
<proteinExistence type="predicted"/>
<dbReference type="RefSeq" id="WP_060635655.1">
    <property type="nucleotide sequence ID" value="NZ_CBXV010000008.1"/>
</dbReference>
<dbReference type="EMBL" id="CBXV010000008">
    <property type="protein sequence ID" value="CDM66598.1"/>
    <property type="molecule type" value="Genomic_DNA"/>
</dbReference>
<name>A0A0B6WZD0_9BACT</name>
<dbReference type="PIRSF" id="PIRSF005357">
    <property type="entry name" value="UCP005357"/>
    <property type="match status" value="1"/>
</dbReference>
<dbReference type="Gene3D" id="3.40.50.2000">
    <property type="entry name" value="Glycogen Phosphorylase B"/>
    <property type="match status" value="2"/>
</dbReference>
<dbReference type="Pfam" id="PF04007">
    <property type="entry name" value="DUF354"/>
    <property type="match status" value="1"/>
</dbReference>
<dbReference type="SUPFAM" id="SSF53756">
    <property type="entry name" value="UDP-Glycosyltransferase/glycogen phosphorylase"/>
    <property type="match status" value="1"/>
</dbReference>
<dbReference type="PANTHER" id="PTHR39662:SF1">
    <property type="entry name" value="DUF354 DOMAIN-CONTAINING PROTEIN"/>
    <property type="match status" value="1"/>
</dbReference>
<dbReference type="InterPro" id="IPR007152">
    <property type="entry name" value="DUF354"/>
</dbReference>
<dbReference type="STRING" id="454194.PYK22_02630"/>
<protein>
    <recommendedName>
        <fullName evidence="3">DUF354 domain-containing protein</fullName>
    </recommendedName>
</protein>
<sequence length="343" mass="38566">MRIWIDLANSPHVPLFRALRAELEARGHETVFTARRFAQTVEMAESSGLCAAVIGQCESGKIAVKGSDLFKRAWQLMRWARGRKIDLAISHNSYAQILAARSLRIPCATMMDYEHQPANHLAFRLAHRVIVPRAFPEEALRRFGAHRKARRYDGIKEDIYLADWEPDQRFAEELRAFGIRGEDKLIVIRPPARGALYHRFDNELFDELLERLSARSDVKVILLARTTEQRAHYAERFGGSNVIVTERALDGLNLIAAADLVISAGGTMNREAAALGVPAASIYAGRWAAIDDLLVREGRLRRISTREELGALRVEKRPAGIAPRRAHAVRKQVVDLLLETVKG</sequence>
<dbReference type="Proteomes" id="UP000031518">
    <property type="component" value="Unassembled WGS sequence"/>
</dbReference>
<gene>
    <name evidence="1" type="ORF">PYK22_02630</name>
</gene>
<reference evidence="1 2" key="2">
    <citation type="submission" date="2015-01" db="EMBL/GenBank/DDBJ databases">
        <title>Complete genome sequence of Pyrinomonas methylaliphatogenes type strain K22T.</title>
        <authorList>
            <person name="Lee K.C.Y."/>
            <person name="Power J.F."/>
            <person name="Dunfield P.F."/>
            <person name="Morgan X.C."/>
            <person name="Huttenhower C."/>
            <person name="Stott M.B."/>
        </authorList>
    </citation>
    <scope>NUCLEOTIDE SEQUENCE [LARGE SCALE GENOMIC DNA]</scope>
    <source>
        <strain evidence="1 2">K22</strain>
    </source>
</reference>
<evidence type="ECO:0008006" key="3">
    <source>
        <dbReference type="Google" id="ProtNLM"/>
    </source>
</evidence>
<dbReference type="PANTHER" id="PTHR39662">
    <property type="entry name" value="DUF354 DOMAIN-CONTAINING PROTEIN-RELATED"/>
    <property type="match status" value="1"/>
</dbReference>
<dbReference type="AlphaFoldDB" id="A0A0B6WZD0"/>
<evidence type="ECO:0000313" key="1">
    <source>
        <dbReference type="EMBL" id="CDM66598.1"/>
    </source>
</evidence>
<evidence type="ECO:0000313" key="2">
    <source>
        <dbReference type="Proteomes" id="UP000031518"/>
    </source>
</evidence>
<dbReference type="OrthoDB" id="129163at2"/>
<keyword evidence="2" id="KW-1185">Reference proteome</keyword>
<reference evidence="1 2" key="1">
    <citation type="submission" date="2013-12" db="EMBL/GenBank/DDBJ databases">
        <authorList>
            <person name="Stott M."/>
        </authorList>
    </citation>
    <scope>NUCLEOTIDE SEQUENCE [LARGE SCALE GENOMIC DNA]</scope>
    <source>
        <strain evidence="1 2">K22</strain>
    </source>
</reference>
<organism evidence="1 2">
    <name type="scientific">Pyrinomonas methylaliphatogenes</name>
    <dbReference type="NCBI Taxonomy" id="454194"/>
    <lineage>
        <taxon>Bacteria</taxon>
        <taxon>Pseudomonadati</taxon>
        <taxon>Acidobacteriota</taxon>
        <taxon>Blastocatellia</taxon>
        <taxon>Blastocatellales</taxon>
        <taxon>Pyrinomonadaceae</taxon>
        <taxon>Pyrinomonas</taxon>
    </lineage>
</organism>